<keyword evidence="4" id="KW-1185">Reference proteome</keyword>
<dbReference type="InterPro" id="IPR025631">
    <property type="entry name" value="Porin_10"/>
</dbReference>
<evidence type="ECO:0000313" key="3">
    <source>
        <dbReference type="EMBL" id="AKP52505.1"/>
    </source>
</evidence>
<dbReference type="Pfam" id="PF14121">
    <property type="entry name" value="Porin_10"/>
    <property type="match status" value="1"/>
</dbReference>
<dbReference type="KEGG" id="camu:CA2015_3105"/>
<organism evidence="3 4">
    <name type="scientific">Cyclobacterium amurskyense</name>
    <dbReference type="NCBI Taxonomy" id="320787"/>
    <lineage>
        <taxon>Bacteria</taxon>
        <taxon>Pseudomonadati</taxon>
        <taxon>Bacteroidota</taxon>
        <taxon>Cytophagia</taxon>
        <taxon>Cytophagales</taxon>
        <taxon>Cyclobacteriaceae</taxon>
        <taxon>Cyclobacterium</taxon>
    </lineage>
</organism>
<dbReference type="PATRIC" id="fig|320787.5.peg.3392"/>
<evidence type="ECO:0000313" key="4">
    <source>
        <dbReference type="Proteomes" id="UP000036520"/>
    </source>
</evidence>
<feature type="compositionally biased region" description="Polar residues" evidence="1">
    <location>
        <begin position="30"/>
        <end position="39"/>
    </location>
</feature>
<name>A0A0H4PHK3_9BACT</name>
<accession>A0A0H4PHK3</accession>
<feature type="signal peptide" evidence="2">
    <location>
        <begin position="1"/>
        <end position="22"/>
    </location>
</feature>
<feature type="region of interest" description="Disordered" evidence="1">
    <location>
        <begin position="30"/>
        <end position="51"/>
    </location>
</feature>
<proteinExistence type="predicted"/>
<evidence type="ECO:0000256" key="2">
    <source>
        <dbReference type="SAM" id="SignalP"/>
    </source>
</evidence>
<dbReference type="OrthoDB" id="1489309at2"/>
<evidence type="ECO:0008006" key="5">
    <source>
        <dbReference type="Google" id="ProtNLM"/>
    </source>
</evidence>
<dbReference type="AlphaFoldDB" id="A0A0H4PHK3"/>
<sequence>MLTVKFNLRTFFALLAITVAFIAPSLAQQQQRQGGNASRPTEEERGNTAMKKGLLDDSTKMVYGPKTSLYYYEHFVRNNRFKQMELDTSLTGFHNYEAVANTWYKYQDLGNLGTAARPVFYDVPNQIGRTSGFHAYDLYHNTPDSIRYYNTKSPYTKIEAFFGGGNRNKLDIGFARNITPNWNVGIGYHTIRARKTLNPTTRDDNNVVNDSYEIHSNYKSDNGKYFLLGTITRMKHNVNEQGGIIPPSVDTTSLYFTYEDAKVWLSNSKAVDLRQNYHLYHEYEILKGWQAYHVFDKSKQAVTFFSNLGTSDSTYFNTNRFNSINEDNAFSKEDTTNNHNHFSEWKNEVGFKGDFGPVYYNAFLKFRTGRMASRFFTSNNSFTELSLGGALRGEINENWIFEAEGEYLIPDGYRVKGLFISPFLDVSYTKALYKPNMMQQQYSGNHYMWKNDFSNTGVDQIKGTIKGDFKNYKIRPNLTINRVNNYIFYNEEMVPEQISSEAFMVIPGLESHLVFAGKFHWQSEAYYTLITGGAADKFRIPELFINTRFFFDGPMFDDHVYVQLGIEGRYRSDNYAPAYMPATQQFYLQNNFNVYAYPVVDAFLNFRINRTRVLFRYNHLNSGQMPNDGYFITPDYTGLKGMLDLGISWYFFD</sequence>
<dbReference type="STRING" id="320787.CA2015_3105"/>
<keyword evidence="2" id="KW-0732">Signal</keyword>
<dbReference type="RefSeq" id="WP_048642710.1">
    <property type="nucleotide sequence ID" value="NZ_CAXBGM010000001.1"/>
</dbReference>
<feature type="chain" id="PRO_5005208134" description="Porin" evidence="2">
    <location>
        <begin position="23"/>
        <end position="653"/>
    </location>
</feature>
<reference evidence="3 4" key="1">
    <citation type="submission" date="2015-07" db="EMBL/GenBank/DDBJ databases">
        <authorList>
            <person name="Kim K.M."/>
        </authorList>
    </citation>
    <scope>NUCLEOTIDE SEQUENCE [LARGE SCALE GENOMIC DNA]</scope>
    <source>
        <strain evidence="3 4">KCTC 12363</strain>
    </source>
</reference>
<protein>
    <recommendedName>
        <fullName evidence="5">Porin</fullName>
    </recommendedName>
</protein>
<evidence type="ECO:0000256" key="1">
    <source>
        <dbReference type="SAM" id="MobiDB-lite"/>
    </source>
</evidence>
<dbReference type="EMBL" id="CP012040">
    <property type="protein sequence ID" value="AKP52505.1"/>
    <property type="molecule type" value="Genomic_DNA"/>
</dbReference>
<dbReference type="Proteomes" id="UP000036520">
    <property type="component" value="Chromosome"/>
</dbReference>
<gene>
    <name evidence="3" type="ORF">CA2015_3105</name>
</gene>